<evidence type="ECO:0000259" key="1">
    <source>
        <dbReference type="Pfam" id="PF00535"/>
    </source>
</evidence>
<dbReference type="RefSeq" id="WP_311664786.1">
    <property type="nucleotide sequence ID" value="NZ_JAVRHT010000034.1"/>
</dbReference>
<dbReference type="Pfam" id="PF00535">
    <property type="entry name" value="Glycos_transf_2"/>
    <property type="match status" value="1"/>
</dbReference>
<keyword evidence="3" id="KW-1185">Reference proteome</keyword>
<reference evidence="2 3" key="1">
    <citation type="submission" date="2023-09" db="EMBL/GenBank/DDBJ databases">
        <authorList>
            <person name="Rey-Velasco X."/>
        </authorList>
    </citation>
    <scope>NUCLEOTIDE SEQUENCE [LARGE SCALE GENOMIC DNA]</scope>
    <source>
        <strain evidence="2 3">F394</strain>
    </source>
</reference>
<dbReference type="PANTHER" id="PTHR43685">
    <property type="entry name" value="GLYCOSYLTRANSFERASE"/>
    <property type="match status" value="1"/>
</dbReference>
<dbReference type="InterPro" id="IPR050834">
    <property type="entry name" value="Glycosyltransf_2"/>
</dbReference>
<dbReference type="PANTHER" id="PTHR43685:SF2">
    <property type="entry name" value="GLYCOSYLTRANSFERASE 2-LIKE DOMAIN-CONTAINING PROTEIN"/>
    <property type="match status" value="1"/>
</dbReference>
<feature type="domain" description="Glycosyltransferase 2-like" evidence="1">
    <location>
        <begin position="4"/>
        <end position="143"/>
    </location>
</feature>
<comment type="caution">
    <text evidence="2">The sequence shown here is derived from an EMBL/GenBank/DDBJ whole genome shotgun (WGS) entry which is preliminary data.</text>
</comment>
<evidence type="ECO:0000313" key="2">
    <source>
        <dbReference type="EMBL" id="MDT0632674.1"/>
    </source>
</evidence>
<dbReference type="EMBL" id="JAVRHT010000034">
    <property type="protein sequence ID" value="MDT0632674.1"/>
    <property type="molecule type" value="Genomic_DNA"/>
</dbReference>
<name>A0ABU3BTQ6_9BACT</name>
<gene>
    <name evidence="2" type="ORF">RM540_13010</name>
</gene>
<dbReference type="Gene3D" id="3.90.550.10">
    <property type="entry name" value="Spore Coat Polysaccharide Biosynthesis Protein SpsA, Chain A"/>
    <property type="match status" value="1"/>
</dbReference>
<dbReference type="InterPro" id="IPR029044">
    <property type="entry name" value="Nucleotide-diphossugar_trans"/>
</dbReference>
<sequence length="294" mass="30553">MSVSVVVPVYNGGDLLARTVPAVLALGGVGEWVWVDDGSTDGSAATINRLVAAEPRARLVRQGRNTGRGAARNRGVRETTGDVLVFLDADVVPPPDAARHLAAAADGAASVGRVRPALTDAGDPYQVYLAHARRGPSPERAGRSVPWRFLITCVCAVRRPALVAAGGFDESVAYGEDFALACALAARHPDGLRLADLEVDLFGVGGLAEALANARSFGAALPALEAQCPGALDLAGVGGAAHSRLLRALARRPAPLVLRRALRRLPESVQVRAVRYLLGHALLAGFHGARDSTP</sequence>
<accession>A0ABU3BTQ6</accession>
<organism evidence="2 3">
    <name type="scientific">Rubrivirga litoralis</name>
    <dbReference type="NCBI Taxonomy" id="3075598"/>
    <lineage>
        <taxon>Bacteria</taxon>
        <taxon>Pseudomonadati</taxon>
        <taxon>Rhodothermota</taxon>
        <taxon>Rhodothermia</taxon>
        <taxon>Rhodothermales</taxon>
        <taxon>Rubricoccaceae</taxon>
        <taxon>Rubrivirga</taxon>
    </lineage>
</organism>
<dbReference type="InterPro" id="IPR001173">
    <property type="entry name" value="Glyco_trans_2-like"/>
</dbReference>
<dbReference type="SUPFAM" id="SSF53448">
    <property type="entry name" value="Nucleotide-diphospho-sugar transferases"/>
    <property type="match status" value="1"/>
</dbReference>
<dbReference type="Proteomes" id="UP001267426">
    <property type="component" value="Unassembled WGS sequence"/>
</dbReference>
<dbReference type="CDD" id="cd00761">
    <property type="entry name" value="Glyco_tranf_GTA_type"/>
    <property type="match status" value="1"/>
</dbReference>
<evidence type="ECO:0000313" key="3">
    <source>
        <dbReference type="Proteomes" id="UP001267426"/>
    </source>
</evidence>
<protein>
    <submittedName>
        <fullName evidence="2">Glycosyltransferase family 2 protein</fullName>
    </submittedName>
</protein>
<proteinExistence type="predicted"/>